<protein>
    <submittedName>
        <fullName evidence="1">Tetratricopeptide repeat protein</fullName>
    </submittedName>
</protein>
<accession>A0AC61ND99</accession>
<dbReference type="EMBL" id="CP081303">
    <property type="protein sequence ID" value="QZE13508.1"/>
    <property type="molecule type" value="Genomic_DNA"/>
</dbReference>
<sequence>MKAIFKRTLMLLLAVTISGAAALAQKKISGVVYKDGKPAAGVEVSAHKSKDTFYTSFDGKYELTISSKTKYIRFAFPEKEEKLDIQGKDGNVFNYNFGGKPFVAPKANGGAIDLRSHSELIQAKVSDYMRQYNLFFDFYKQKDYQSALKPWGVLYKKYPKSSENIYIKGMKMNDQFINLSSTKVEKKELIEKEMAIYDQRAKYFGKKGFIEGRKALTYLQHMYNPQEMTDSQLKEVGKKGYNMLDSAIKEAGNDTKGAVLLLYMKVSADLFRIGELSKEQILTNYDKVSTILDANAESEDDSYQLARSQSDKIVVRSGALDCESIVAIYQPKFDANPDDVVMLKKMMALFRRQNCTDSELFNDGAEKLYNLDPSAGAAISLGQRYAKKQDAAKAIEFLKKALEMNKTEKIAENDAIANYMLGIVYFQLKNNYATAFKYAKAAIKADPEDGKYYILAGNILGVGAKTYGKDEFEHSMVYWLATDYFAKAKRVDASVAAEAQKKIATYKRYFPIKSELFFHDGMKPGQAVQLGGWINESTKAKIK</sequence>
<reference evidence="1" key="1">
    <citation type="submission" date="2021-08" db="EMBL/GenBank/DDBJ databases">
        <title>Novel anaerobic bacterium isolated from sea squirt in East Sea, Republic of Korea.</title>
        <authorList>
            <person name="Nguyen T.H."/>
            <person name="Li Z."/>
            <person name="Lee Y.-J."/>
            <person name="Ko J."/>
            <person name="Kim S.-G."/>
        </authorList>
    </citation>
    <scope>NUCLEOTIDE SEQUENCE</scope>
    <source>
        <strain evidence="1">KCTC 25031</strain>
    </source>
</reference>
<evidence type="ECO:0000313" key="2">
    <source>
        <dbReference type="Proteomes" id="UP000826212"/>
    </source>
</evidence>
<dbReference type="Proteomes" id="UP000826212">
    <property type="component" value="Chromosome"/>
</dbReference>
<gene>
    <name evidence="1" type="ORF">K4L44_13120</name>
</gene>
<proteinExistence type="predicted"/>
<organism evidence="1 2">
    <name type="scientific">Halosquirtibacter laminarini</name>
    <dbReference type="NCBI Taxonomy" id="3374600"/>
    <lineage>
        <taxon>Bacteria</taxon>
        <taxon>Pseudomonadati</taxon>
        <taxon>Bacteroidota</taxon>
        <taxon>Bacteroidia</taxon>
        <taxon>Marinilabiliales</taxon>
        <taxon>Prolixibacteraceae</taxon>
        <taxon>Halosquirtibacter</taxon>
    </lineage>
</organism>
<name>A0AC61ND99_9BACT</name>
<keyword evidence="2" id="KW-1185">Reference proteome</keyword>
<evidence type="ECO:0000313" key="1">
    <source>
        <dbReference type="EMBL" id="QZE13508.1"/>
    </source>
</evidence>